<dbReference type="EMBL" id="AP014548">
    <property type="protein sequence ID" value="BAO54198.1"/>
    <property type="molecule type" value="Genomic_DNA"/>
</dbReference>
<dbReference type="HOGENOM" id="CLU_3155494_0_0_10"/>
<organism evidence="1 2">
    <name type="scientific">Nonlabens marinus S1-08</name>
    <dbReference type="NCBI Taxonomy" id="1454201"/>
    <lineage>
        <taxon>Bacteria</taxon>
        <taxon>Pseudomonadati</taxon>
        <taxon>Bacteroidota</taxon>
        <taxon>Flavobacteriia</taxon>
        <taxon>Flavobacteriales</taxon>
        <taxon>Flavobacteriaceae</taxon>
        <taxon>Nonlabens</taxon>
    </lineage>
</organism>
<accession>W8VU26</accession>
<dbReference type="KEGG" id="nmf:NMS_0189"/>
<sequence>MLADDISQLLIMLRLQYESFSYLRDYKGIKHKYLSKIKIVIVDGKHYT</sequence>
<protein>
    <submittedName>
        <fullName evidence="1">Uncharacterized protein</fullName>
    </submittedName>
</protein>
<keyword evidence="2" id="KW-1185">Reference proteome</keyword>
<evidence type="ECO:0000313" key="1">
    <source>
        <dbReference type="EMBL" id="BAO54198.1"/>
    </source>
</evidence>
<reference evidence="1 2" key="1">
    <citation type="journal article" date="2014" name="Proc. Natl. Acad. Sci. U.S.A.">
        <title>Functional characterization of flavobacteria rhodopsins reveals a unique class of light-driven chloride pump in bacteria.</title>
        <authorList>
            <person name="Yoshizawa S."/>
            <person name="Kumagai Y."/>
            <person name="Kim H."/>
            <person name="Ogura Y."/>
            <person name="Hayashi T."/>
            <person name="Iwasaki W."/>
            <person name="DeLong E.F."/>
            <person name="Kogure K."/>
        </authorList>
    </citation>
    <scope>NUCLEOTIDE SEQUENCE [LARGE SCALE GENOMIC DNA]</scope>
    <source>
        <strain evidence="1 2">S1-08</strain>
    </source>
</reference>
<proteinExistence type="predicted"/>
<dbReference type="Proteomes" id="UP000031760">
    <property type="component" value="Chromosome"/>
</dbReference>
<dbReference type="AlphaFoldDB" id="W8VU26"/>
<evidence type="ECO:0000313" key="2">
    <source>
        <dbReference type="Proteomes" id="UP000031760"/>
    </source>
</evidence>
<gene>
    <name evidence="1" type="ORF">NMS_0189</name>
</gene>
<name>W8VU26_9FLAO</name>